<organism evidence="2 3">
    <name type="scientific">Edaphochlamys debaryana</name>
    <dbReference type="NCBI Taxonomy" id="47281"/>
    <lineage>
        <taxon>Eukaryota</taxon>
        <taxon>Viridiplantae</taxon>
        <taxon>Chlorophyta</taxon>
        <taxon>core chlorophytes</taxon>
        <taxon>Chlorophyceae</taxon>
        <taxon>CS clade</taxon>
        <taxon>Chlamydomonadales</taxon>
        <taxon>Chlamydomonadales incertae sedis</taxon>
        <taxon>Edaphochlamys</taxon>
    </lineage>
</organism>
<feature type="region of interest" description="Disordered" evidence="1">
    <location>
        <begin position="221"/>
        <end position="242"/>
    </location>
</feature>
<dbReference type="SUPFAM" id="SSF54427">
    <property type="entry name" value="NTF2-like"/>
    <property type="match status" value="1"/>
</dbReference>
<dbReference type="AlphaFoldDB" id="A0A836BQC8"/>
<proteinExistence type="predicted"/>
<protein>
    <recommendedName>
        <fullName evidence="4">Polyketide cyclase</fullName>
    </recommendedName>
</protein>
<evidence type="ECO:0000313" key="3">
    <source>
        <dbReference type="Proteomes" id="UP000612055"/>
    </source>
</evidence>
<dbReference type="Proteomes" id="UP000612055">
    <property type="component" value="Unassembled WGS sequence"/>
</dbReference>
<comment type="caution">
    <text evidence="2">The sequence shown here is derived from an EMBL/GenBank/DDBJ whole genome shotgun (WGS) entry which is preliminary data.</text>
</comment>
<dbReference type="OrthoDB" id="539050at2759"/>
<evidence type="ECO:0008006" key="4">
    <source>
        <dbReference type="Google" id="ProtNLM"/>
    </source>
</evidence>
<dbReference type="EMBL" id="JAEHOE010000170">
    <property type="protein sequence ID" value="KAG2483639.1"/>
    <property type="molecule type" value="Genomic_DNA"/>
</dbReference>
<keyword evidence="3" id="KW-1185">Reference proteome</keyword>
<dbReference type="InterPro" id="IPR032710">
    <property type="entry name" value="NTF2-like_dom_sf"/>
</dbReference>
<evidence type="ECO:0000256" key="1">
    <source>
        <dbReference type="SAM" id="MobiDB-lite"/>
    </source>
</evidence>
<evidence type="ECO:0000313" key="2">
    <source>
        <dbReference type="EMBL" id="KAG2483639.1"/>
    </source>
</evidence>
<feature type="region of interest" description="Disordered" evidence="1">
    <location>
        <begin position="14"/>
        <end position="35"/>
    </location>
</feature>
<gene>
    <name evidence="2" type="ORF">HYH03_017517</name>
</gene>
<accession>A0A836BQC8</accession>
<name>A0A836BQC8_9CHLO</name>
<sequence>MLSAAAPRLRCGSAAGRSRCSAPTAVGGGGGGGRAPVRALARAAPRPGARAGRSGRAVRVVAFRDAHRAELLLSSAVELLGFWMLGRAEGPTPRVMSGLGPLLAPDVVGELHGLISHTTERGAEGLARLLSPEHRPCGLTLQHWHTRVCAVDDDDDTVFCLMEMRAEDDQGRPRSCYQVIKTEWMLDDVSRAATRLLERGQWDSAGDGLTPVLLLGAGPEGEEALEGEQAPHRPPRVRSTRAGGEVVGSDLPVDHISVQSQVARFTRVSAPVYPEMREWFVGLGAEQLKASSRTWCRARCSGADARALMDPLVAPEFRLWDAYGLLPLLCAVGGPHEGGTRVAGSMAAMAGHRGPGCVAGREAVYGILEAAKAEYDIDVTPIDVAASYTHNVVFTHWKCSMRPKHAGAGPGQGAAVDGSGRPAVIEQQAIEIDIFDTDGRLTDVWMFRDALDWEKHMVMARQRQALADAAQGQGGQGGQGGQ</sequence>
<reference evidence="2" key="1">
    <citation type="journal article" date="2020" name="bioRxiv">
        <title>Comparative genomics of Chlamydomonas.</title>
        <authorList>
            <person name="Craig R.J."/>
            <person name="Hasan A.R."/>
            <person name="Ness R.W."/>
            <person name="Keightley P.D."/>
        </authorList>
    </citation>
    <scope>NUCLEOTIDE SEQUENCE</scope>
    <source>
        <strain evidence="2">CCAP 11/70</strain>
    </source>
</reference>